<dbReference type="PANTHER" id="PTHR31302">
    <property type="entry name" value="TRANSMEMBRANE PROTEIN WITH METALLOPHOSPHOESTERASE DOMAIN-RELATED"/>
    <property type="match status" value="1"/>
</dbReference>
<keyword evidence="1" id="KW-0479">Metal-binding</keyword>
<sequence>MIRVAAAGDLHVGPEMAGEYRARLAALADQADVFLVAGDLTRHGTPEEGRIAAGVLRDLGPPVVAVLGNHDYHSDAEDEITGVLRDAGVTVLDGDGTVLDCGGTTLGVAGGKGFGGGFEGRCASDFGEPEMKAFIRHTKDFADRLHLSLTELDADVTVALTHYSPSADTLEGEPLEIYPFLGSYLLGEAIDAAGVDLAVHGHAHKGTEKGLTSGGMRVRNVALPVLQHAYAVYSLEAPEAAEGQDVRERVSAW</sequence>
<reference evidence="4 5" key="1">
    <citation type="submission" date="2017-06" db="EMBL/GenBank/DDBJ databases">
        <authorList>
            <person name="Kim H.J."/>
            <person name="Triplett B.A."/>
        </authorList>
    </citation>
    <scope>NUCLEOTIDE SEQUENCE [LARGE SCALE GENOMIC DNA]</scope>
    <source>
        <strain evidence="4 5">DSM 44715</strain>
    </source>
</reference>
<protein>
    <submittedName>
        <fullName evidence="4">Predicted phosphoesterase</fullName>
    </submittedName>
</protein>
<dbReference type="EMBL" id="FZOR01000021">
    <property type="protein sequence ID" value="SNT25879.1"/>
    <property type="molecule type" value="Genomic_DNA"/>
</dbReference>
<dbReference type="GO" id="GO:0016020">
    <property type="term" value="C:membrane"/>
    <property type="evidence" value="ECO:0007669"/>
    <property type="project" value="GOC"/>
</dbReference>
<dbReference type="InterPro" id="IPR016538">
    <property type="entry name" value="UCP008292"/>
</dbReference>
<evidence type="ECO:0000313" key="4">
    <source>
        <dbReference type="EMBL" id="SNT25879.1"/>
    </source>
</evidence>
<evidence type="ECO:0000256" key="2">
    <source>
        <dbReference type="ARBA" id="ARBA00022801"/>
    </source>
</evidence>
<dbReference type="GO" id="GO:0046872">
    <property type="term" value="F:metal ion binding"/>
    <property type="evidence" value="ECO:0007669"/>
    <property type="project" value="UniProtKB-KW"/>
</dbReference>
<dbReference type="InterPro" id="IPR051158">
    <property type="entry name" value="Metallophosphoesterase_sf"/>
</dbReference>
<dbReference type="PIRSF" id="PIRSF008292">
    <property type="entry name" value="UCP008292"/>
    <property type="match status" value="1"/>
</dbReference>
<gene>
    <name evidence="4" type="ORF">SAMN05443665_102136</name>
</gene>
<dbReference type="RefSeq" id="WP_089327887.1">
    <property type="nucleotide sequence ID" value="NZ_FZOR01000021.1"/>
</dbReference>
<name>A0A239L878_9ACTN</name>
<evidence type="ECO:0000313" key="5">
    <source>
        <dbReference type="Proteomes" id="UP000198318"/>
    </source>
</evidence>
<dbReference type="SUPFAM" id="SSF56300">
    <property type="entry name" value="Metallo-dependent phosphatases"/>
    <property type="match status" value="1"/>
</dbReference>
<dbReference type="Pfam" id="PF00149">
    <property type="entry name" value="Metallophos"/>
    <property type="match status" value="1"/>
</dbReference>
<keyword evidence="2" id="KW-0378">Hydrolase</keyword>
<dbReference type="Proteomes" id="UP000198318">
    <property type="component" value="Unassembled WGS sequence"/>
</dbReference>
<feature type="domain" description="Calcineurin-like phosphoesterase" evidence="3">
    <location>
        <begin position="2"/>
        <end position="205"/>
    </location>
</feature>
<dbReference type="InterPro" id="IPR004843">
    <property type="entry name" value="Calcineurin-like_PHP"/>
</dbReference>
<dbReference type="GO" id="GO:0009245">
    <property type="term" value="P:lipid A biosynthetic process"/>
    <property type="evidence" value="ECO:0007669"/>
    <property type="project" value="TreeGrafter"/>
</dbReference>
<dbReference type="InterPro" id="IPR029052">
    <property type="entry name" value="Metallo-depent_PP-like"/>
</dbReference>
<dbReference type="AlphaFoldDB" id="A0A239L878"/>
<proteinExistence type="predicted"/>
<keyword evidence="5" id="KW-1185">Reference proteome</keyword>
<dbReference type="GO" id="GO:0008758">
    <property type="term" value="F:UDP-2,3-diacylglucosamine hydrolase activity"/>
    <property type="evidence" value="ECO:0007669"/>
    <property type="project" value="TreeGrafter"/>
</dbReference>
<evidence type="ECO:0000256" key="1">
    <source>
        <dbReference type="ARBA" id="ARBA00022723"/>
    </source>
</evidence>
<organism evidence="4 5">
    <name type="scientific">Actinomadura meyerae</name>
    <dbReference type="NCBI Taxonomy" id="240840"/>
    <lineage>
        <taxon>Bacteria</taxon>
        <taxon>Bacillati</taxon>
        <taxon>Actinomycetota</taxon>
        <taxon>Actinomycetes</taxon>
        <taxon>Streptosporangiales</taxon>
        <taxon>Thermomonosporaceae</taxon>
        <taxon>Actinomadura</taxon>
    </lineage>
</organism>
<accession>A0A239L878</accession>
<dbReference type="OrthoDB" id="9783437at2"/>
<evidence type="ECO:0000259" key="3">
    <source>
        <dbReference type="Pfam" id="PF00149"/>
    </source>
</evidence>
<dbReference type="PANTHER" id="PTHR31302:SF31">
    <property type="entry name" value="PHOSPHODIESTERASE YAEI"/>
    <property type="match status" value="1"/>
</dbReference>
<dbReference type="Gene3D" id="3.60.21.10">
    <property type="match status" value="1"/>
</dbReference>